<dbReference type="SUPFAM" id="SSF52129">
    <property type="entry name" value="Caspase-like"/>
    <property type="match status" value="1"/>
</dbReference>
<dbReference type="GO" id="GO:0006915">
    <property type="term" value="P:apoptotic process"/>
    <property type="evidence" value="ECO:0007669"/>
    <property type="project" value="UniProtKB-KW"/>
</dbReference>
<reference evidence="6" key="1">
    <citation type="submission" date="2022-08" db="UniProtKB">
        <authorList>
            <consortium name="EnsemblMetazoa"/>
        </authorList>
    </citation>
    <scope>IDENTIFICATION</scope>
    <source>
        <strain evidence="6">05x7-T-G4-1.051#20</strain>
    </source>
</reference>
<evidence type="ECO:0000259" key="4">
    <source>
        <dbReference type="PROSITE" id="PS50207"/>
    </source>
</evidence>
<evidence type="ECO:0000256" key="1">
    <source>
        <dbReference type="ARBA" id="ARBA00010134"/>
    </source>
</evidence>
<dbReference type="Proteomes" id="UP000005408">
    <property type="component" value="Unassembled WGS sequence"/>
</dbReference>
<dbReference type="Pfam" id="PF00656">
    <property type="entry name" value="Peptidase_C14"/>
    <property type="match status" value="1"/>
</dbReference>
<dbReference type="GO" id="GO:0043067">
    <property type="term" value="P:regulation of programmed cell death"/>
    <property type="evidence" value="ECO:0007669"/>
    <property type="project" value="UniProtKB-ARBA"/>
</dbReference>
<dbReference type="AlphaFoldDB" id="A0A8W8JC90"/>
<evidence type="ECO:0000256" key="2">
    <source>
        <dbReference type="ARBA" id="ARBA00022703"/>
    </source>
</evidence>
<dbReference type="PROSITE" id="PS50207">
    <property type="entry name" value="CASPASE_P10"/>
    <property type="match status" value="1"/>
</dbReference>
<dbReference type="InterPro" id="IPR029030">
    <property type="entry name" value="Caspase-like_dom_sf"/>
</dbReference>
<accession>A0A8W8JC90</accession>
<dbReference type="SMART" id="SM00115">
    <property type="entry name" value="CASc"/>
    <property type="match status" value="1"/>
</dbReference>
<dbReference type="GO" id="GO:0051604">
    <property type="term" value="P:protein maturation"/>
    <property type="evidence" value="ECO:0007669"/>
    <property type="project" value="UniProtKB-ARBA"/>
</dbReference>
<dbReference type="PANTHER" id="PTHR48169">
    <property type="entry name" value="DED DOMAIN-CONTAINING PROTEIN"/>
    <property type="match status" value="1"/>
</dbReference>
<dbReference type="GO" id="GO:0006508">
    <property type="term" value="P:proteolysis"/>
    <property type="evidence" value="ECO:0007669"/>
    <property type="project" value="InterPro"/>
</dbReference>
<organism evidence="6 7">
    <name type="scientific">Magallana gigas</name>
    <name type="common">Pacific oyster</name>
    <name type="synonym">Crassostrea gigas</name>
    <dbReference type="NCBI Taxonomy" id="29159"/>
    <lineage>
        <taxon>Eukaryota</taxon>
        <taxon>Metazoa</taxon>
        <taxon>Spiralia</taxon>
        <taxon>Lophotrochozoa</taxon>
        <taxon>Mollusca</taxon>
        <taxon>Bivalvia</taxon>
        <taxon>Autobranchia</taxon>
        <taxon>Pteriomorphia</taxon>
        <taxon>Ostreida</taxon>
        <taxon>Ostreoidea</taxon>
        <taxon>Ostreidae</taxon>
        <taxon>Magallana</taxon>
    </lineage>
</organism>
<dbReference type="GO" id="GO:0005737">
    <property type="term" value="C:cytoplasm"/>
    <property type="evidence" value="ECO:0007669"/>
    <property type="project" value="UniProtKB-ARBA"/>
</dbReference>
<dbReference type="PROSITE" id="PS50208">
    <property type="entry name" value="CASPASE_P20"/>
    <property type="match status" value="1"/>
</dbReference>
<evidence type="ECO:0000313" key="6">
    <source>
        <dbReference type="EnsemblMetazoa" id="G18487.1:cds"/>
    </source>
</evidence>
<dbReference type="InterPro" id="IPR001309">
    <property type="entry name" value="Pept_C14_p20"/>
</dbReference>
<dbReference type="InterPro" id="IPR011600">
    <property type="entry name" value="Pept_C14_caspase"/>
</dbReference>
<comment type="similarity">
    <text evidence="1 3">Belongs to the peptidase C14A family.</text>
</comment>
<evidence type="ECO:0008006" key="8">
    <source>
        <dbReference type="Google" id="ProtNLM"/>
    </source>
</evidence>
<dbReference type="InterPro" id="IPR002138">
    <property type="entry name" value="Pept_C14_p10"/>
</dbReference>
<dbReference type="PRINTS" id="PR00376">
    <property type="entry name" value="IL1BCENZYME"/>
</dbReference>
<evidence type="ECO:0000313" key="7">
    <source>
        <dbReference type="Proteomes" id="UP000005408"/>
    </source>
</evidence>
<feature type="domain" description="Caspase family p10" evidence="4">
    <location>
        <begin position="238"/>
        <end position="322"/>
    </location>
</feature>
<name>A0A8W8JC90_MAGGI</name>
<sequence length="327" mass="36930">MDTVKDVWDCLDIMEKRLLDSELFSFLKTVYTTDERLLEIIDDFAKRSASAEATGGQSIEETRSQEVAEHVHQRTNLDTENETTSQLQSQLSAYEIGKQADSLRELFTMFGYEIGLHENKTCQEIMHLLDEVRKKDHKDNGALIVCILSHGYLNTVTGACSEDLGIDEIMIPFRADCCPSLSGKPKLFIFQICQGQRTQPIVFHPTNAVVKAEGDYNMTQDKAEVTDSPTLPRGPFLAEADFLIAFATMRGYASYRNENGSYFIQSLVDLLRKRSPSEDVVSILVEVNHDVSQKIGKTEEGRYVAQIPESIIRLTKKFFLHPMNSKA</sequence>
<keyword evidence="2" id="KW-0053">Apoptosis</keyword>
<proteinExistence type="inferred from homology"/>
<dbReference type="Gene3D" id="3.40.50.1460">
    <property type="match status" value="1"/>
</dbReference>
<dbReference type="EnsemblMetazoa" id="G18487.1">
    <property type="protein sequence ID" value="G18487.1:cds"/>
    <property type="gene ID" value="G18487"/>
</dbReference>
<keyword evidence="7" id="KW-1185">Reference proteome</keyword>
<evidence type="ECO:0000259" key="5">
    <source>
        <dbReference type="PROSITE" id="PS50208"/>
    </source>
</evidence>
<dbReference type="PANTHER" id="PTHR48169:SF7">
    <property type="entry name" value="CASPASE 10"/>
    <property type="match status" value="1"/>
</dbReference>
<protein>
    <recommendedName>
        <fullName evidence="8">Caspase-8</fullName>
    </recommendedName>
</protein>
<feature type="domain" description="Caspase family p20" evidence="5">
    <location>
        <begin position="100"/>
        <end position="197"/>
    </location>
</feature>
<dbReference type="InterPro" id="IPR015917">
    <property type="entry name" value="Pept_C14A"/>
</dbReference>
<dbReference type="GO" id="GO:0004197">
    <property type="term" value="F:cysteine-type endopeptidase activity"/>
    <property type="evidence" value="ECO:0007669"/>
    <property type="project" value="InterPro"/>
</dbReference>
<evidence type="ECO:0000256" key="3">
    <source>
        <dbReference type="RuleBase" id="RU003971"/>
    </source>
</evidence>